<accession>W0PA36</accession>
<comment type="similarity">
    <text evidence="1">Belongs to the UPF0065 (bug) family.</text>
</comment>
<dbReference type="PANTHER" id="PTHR42928">
    <property type="entry name" value="TRICARBOXYLATE-BINDING PROTEIN"/>
    <property type="match status" value="1"/>
</dbReference>
<dbReference type="EMBL" id="CP003915">
    <property type="protein sequence ID" value="AHG62357.1"/>
    <property type="molecule type" value="Genomic_DNA"/>
</dbReference>
<proteinExistence type="inferred from homology"/>
<reference evidence="2 3" key="1">
    <citation type="journal article" date="2014" name="Microbiology">
        <title>Unravelling the complete genome sequence of Advenella mimigardefordensis strain DPN7T and novel insights in the catabolism of the xenobiotic polythioester precursor 3,3'-dithiodipropionate.</title>
        <authorList>
            <person name="Wubbeler J.H."/>
            <person name="Hiessl S."/>
            <person name="Schuldes J."/>
            <person name="Thurmer A."/>
            <person name="Daniel R."/>
            <person name="Steinbuchel A."/>
        </authorList>
    </citation>
    <scope>NUCLEOTIDE SEQUENCE [LARGE SCALE GENOMIC DNA]</scope>
    <source>
        <strain evidence="3">DSM 17166 / LMG 22922 / DPN7</strain>
    </source>
</reference>
<dbReference type="Pfam" id="PF03401">
    <property type="entry name" value="TctC"/>
    <property type="match status" value="1"/>
</dbReference>
<evidence type="ECO:0000256" key="1">
    <source>
        <dbReference type="ARBA" id="ARBA00006987"/>
    </source>
</evidence>
<dbReference type="CDD" id="cd13578">
    <property type="entry name" value="PBP2_Bug27"/>
    <property type="match status" value="1"/>
</dbReference>
<dbReference type="PIRSF" id="PIRSF017082">
    <property type="entry name" value="YflP"/>
    <property type="match status" value="1"/>
</dbReference>
<dbReference type="SUPFAM" id="SSF53850">
    <property type="entry name" value="Periplasmic binding protein-like II"/>
    <property type="match status" value="1"/>
</dbReference>
<dbReference type="PATRIC" id="fig|1247726.3.peg.282"/>
<sequence>MLLTQTIKQPRNLTSMRTARLLAFTLLTGIPLMTMHGTAMAQAYPEQPVKLVVPFPAGGTTDVLARALGQQLAEKIGQPVIIENKPGAGATIGAEYVARSKPDGYTLLMGAVHHTIATTFYSSLRYDFQKDFAPVTTVAMVPNVLVVNNKVGVKSVADLIALAKREPGKLSFGSNGVGTGQHLIGERVQLMSGVKLLHVPYKGSGPLTTDLLGGQVDMSFDTITTVLPYIKENKLTALAVTTGTRSPALPDVPTLDEAGLKGFDAGTWFGILAPKGTPEQTVSYLNQNLVQIIQSDGFKKDMANIGAETIGDTPAQMGMRIADDTSRYAELVNKLNLKAN</sequence>
<evidence type="ECO:0000313" key="3">
    <source>
        <dbReference type="Proteomes" id="UP000019095"/>
    </source>
</evidence>
<name>W0PA36_ADVMD</name>
<dbReference type="AlphaFoldDB" id="W0PA36"/>
<dbReference type="Proteomes" id="UP000019095">
    <property type="component" value="Chromosome"/>
</dbReference>
<dbReference type="Gene3D" id="3.40.190.10">
    <property type="entry name" value="Periplasmic binding protein-like II"/>
    <property type="match status" value="1"/>
</dbReference>
<protein>
    <submittedName>
        <fullName evidence="2">Putative Bug-like extracytoplasmic solute binding receptor, TTT family</fullName>
    </submittedName>
</protein>
<dbReference type="STRING" id="1247726.MIM_c02550"/>
<evidence type="ECO:0000313" key="2">
    <source>
        <dbReference type="EMBL" id="AHG62357.1"/>
    </source>
</evidence>
<dbReference type="eggNOG" id="COG3181">
    <property type="taxonomic scope" value="Bacteria"/>
</dbReference>
<dbReference type="Gene3D" id="3.40.190.150">
    <property type="entry name" value="Bordetella uptake gene, domain 1"/>
    <property type="match status" value="1"/>
</dbReference>
<dbReference type="InterPro" id="IPR005064">
    <property type="entry name" value="BUG"/>
</dbReference>
<dbReference type="HOGENOM" id="CLU_045683_0_0_4"/>
<dbReference type="InterPro" id="IPR042100">
    <property type="entry name" value="Bug_dom1"/>
</dbReference>
<dbReference type="PANTHER" id="PTHR42928:SF5">
    <property type="entry name" value="BLR1237 PROTEIN"/>
    <property type="match status" value="1"/>
</dbReference>
<keyword evidence="3" id="KW-1185">Reference proteome</keyword>
<dbReference type="KEGG" id="amim:MIM_c02550"/>
<gene>
    <name evidence="2" type="ORF">MIM_c02550</name>
</gene>
<keyword evidence="2" id="KW-0675">Receptor</keyword>
<organism evidence="2 3">
    <name type="scientific">Advenella mimigardefordensis (strain DSM 17166 / LMG 22922 / DPN7)</name>
    <dbReference type="NCBI Taxonomy" id="1247726"/>
    <lineage>
        <taxon>Bacteria</taxon>
        <taxon>Pseudomonadati</taxon>
        <taxon>Pseudomonadota</taxon>
        <taxon>Betaproteobacteria</taxon>
        <taxon>Burkholderiales</taxon>
        <taxon>Alcaligenaceae</taxon>
    </lineage>
</organism>